<comment type="similarity">
    <text evidence="6">Belongs to the PRP39 family.</text>
</comment>
<organism evidence="7 8">
    <name type="scientific">Tortispora caseinolytica NRRL Y-17796</name>
    <dbReference type="NCBI Taxonomy" id="767744"/>
    <lineage>
        <taxon>Eukaryota</taxon>
        <taxon>Fungi</taxon>
        <taxon>Dikarya</taxon>
        <taxon>Ascomycota</taxon>
        <taxon>Saccharomycotina</taxon>
        <taxon>Trigonopsidomycetes</taxon>
        <taxon>Trigonopsidales</taxon>
        <taxon>Trigonopsidaceae</taxon>
        <taxon>Tortispora</taxon>
    </lineage>
</organism>
<gene>
    <name evidence="7" type="ORF">CANCADRAFT_2727</name>
</gene>
<dbReference type="SMART" id="SM00386">
    <property type="entry name" value="HAT"/>
    <property type="match status" value="6"/>
</dbReference>
<dbReference type="GO" id="GO:0000243">
    <property type="term" value="C:commitment complex"/>
    <property type="evidence" value="ECO:0007669"/>
    <property type="project" value="TreeGrafter"/>
</dbReference>
<dbReference type="AlphaFoldDB" id="A0A1E4TH24"/>
<evidence type="ECO:0000256" key="6">
    <source>
        <dbReference type="ARBA" id="ARBA00038019"/>
    </source>
</evidence>
<dbReference type="GO" id="GO:0071004">
    <property type="term" value="C:U2-type prespliceosome"/>
    <property type="evidence" value="ECO:0007669"/>
    <property type="project" value="TreeGrafter"/>
</dbReference>
<name>A0A1E4TH24_9ASCO</name>
<dbReference type="GO" id="GO:0030627">
    <property type="term" value="F:pre-mRNA 5'-splice site binding"/>
    <property type="evidence" value="ECO:0007669"/>
    <property type="project" value="TreeGrafter"/>
</dbReference>
<evidence type="ECO:0000313" key="8">
    <source>
        <dbReference type="Proteomes" id="UP000095023"/>
    </source>
</evidence>
<accession>A0A1E4TH24</accession>
<comment type="subcellular location">
    <subcellularLocation>
        <location evidence="1">Nucleus</location>
    </subcellularLocation>
</comment>
<evidence type="ECO:0000256" key="4">
    <source>
        <dbReference type="ARBA" id="ARBA00023187"/>
    </source>
</evidence>
<dbReference type="Gene3D" id="1.25.40.10">
    <property type="entry name" value="Tetratricopeptide repeat domain"/>
    <property type="match status" value="2"/>
</dbReference>
<protein>
    <submittedName>
        <fullName evidence="7">Uncharacterized protein</fullName>
    </submittedName>
</protein>
<dbReference type="PANTHER" id="PTHR17204">
    <property type="entry name" value="PRE-MRNA PROCESSING PROTEIN PRP39-RELATED"/>
    <property type="match status" value="1"/>
</dbReference>
<dbReference type="InterPro" id="IPR011990">
    <property type="entry name" value="TPR-like_helical_dom_sf"/>
</dbReference>
<dbReference type="EMBL" id="KV453842">
    <property type="protein sequence ID" value="ODV91007.1"/>
    <property type="molecule type" value="Genomic_DNA"/>
</dbReference>
<evidence type="ECO:0000256" key="2">
    <source>
        <dbReference type="ARBA" id="ARBA00022664"/>
    </source>
</evidence>
<keyword evidence="8" id="KW-1185">Reference proteome</keyword>
<dbReference type="Pfam" id="PF23240">
    <property type="entry name" value="HAT_PRP39_N"/>
    <property type="match status" value="1"/>
</dbReference>
<dbReference type="SUPFAM" id="SSF48452">
    <property type="entry name" value="TPR-like"/>
    <property type="match status" value="1"/>
</dbReference>
<dbReference type="Pfam" id="PF23241">
    <property type="entry name" value="HAT_PRP39_C"/>
    <property type="match status" value="1"/>
</dbReference>
<evidence type="ECO:0000313" key="7">
    <source>
        <dbReference type="EMBL" id="ODV91007.1"/>
    </source>
</evidence>
<dbReference type="FunFam" id="1.25.40.10:FF:000064">
    <property type="entry name" value="Putative pre-mrna-processing factor 39"/>
    <property type="match status" value="1"/>
</dbReference>
<evidence type="ECO:0000256" key="3">
    <source>
        <dbReference type="ARBA" id="ARBA00022737"/>
    </source>
</evidence>
<keyword evidence="5" id="KW-0539">Nucleus</keyword>
<dbReference type="FunFam" id="1.25.40.10:FF:000451">
    <property type="entry name" value="mRNA splicing protein (Prp39), putative"/>
    <property type="match status" value="1"/>
</dbReference>
<keyword evidence="3" id="KW-0677">Repeat</keyword>
<keyword evidence="4" id="KW-0508">mRNA splicing</keyword>
<dbReference type="OrthoDB" id="10265668at2759"/>
<dbReference type="PANTHER" id="PTHR17204:SF5">
    <property type="entry name" value="PRE-MRNA-PROCESSING FACTOR 39"/>
    <property type="match status" value="1"/>
</dbReference>
<dbReference type="InterPro" id="IPR003107">
    <property type="entry name" value="HAT"/>
</dbReference>
<keyword evidence="2" id="KW-0507">mRNA processing</keyword>
<dbReference type="InterPro" id="IPR059164">
    <property type="entry name" value="HAT_PRP39_C"/>
</dbReference>
<evidence type="ECO:0000256" key="1">
    <source>
        <dbReference type="ARBA" id="ARBA00004123"/>
    </source>
</evidence>
<proteinExistence type="inferred from homology"/>
<reference evidence="8" key="1">
    <citation type="submission" date="2016-02" db="EMBL/GenBank/DDBJ databases">
        <title>Comparative genomics of biotechnologically important yeasts.</title>
        <authorList>
            <consortium name="DOE Joint Genome Institute"/>
            <person name="Riley R."/>
            <person name="Haridas S."/>
            <person name="Wolfe K.H."/>
            <person name="Lopes M.R."/>
            <person name="Hittinger C.T."/>
            <person name="Goker M."/>
            <person name="Salamov A."/>
            <person name="Wisecaver J."/>
            <person name="Long T.M."/>
            <person name="Aerts A.L."/>
            <person name="Barry K."/>
            <person name="Choi C."/>
            <person name="Clum A."/>
            <person name="Coughlan A.Y."/>
            <person name="Deshpande S."/>
            <person name="Douglass A.P."/>
            <person name="Hanson S.J."/>
            <person name="Klenk H.-P."/>
            <person name="Labutti K."/>
            <person name="Lapidus A."/>
            <person name="Lindquist E."/>
            <person name="Lipzen A."/>
            <person name="Meier-Kolthoff J.P."/>
            <person name="Ohm R.A."/>
            <person name="Otillar R.P."/>
            <person name="Pangilinan J."/>
            <person name="Peng Y."/>
            <person name="Rokas A."/>
            <person name="Rosa C.A."/>
            <person name="Scheuner C."/>
            <person name="Sibirny A.A."/>
            <person name="Slot J.C."/>
            <person name="Stielow J.B."/>
            <person name="Sun H."/>
            <person name="Kurtzman C.P."/>
            <person name="Blackwell M."/>
            <person name="Jeffries T.W."/>
            <person name="Grigoriev I.V."/>
        </authorList>
    </citation>
    <scope>NUCLEOTIDE SEQUENCE [LARGE SCALE GENOMIC DNA]</scope>
    <source>
        <strain evidence="8">NRRL Y-17796</strain>
    </source>
</reference>
<evidence type="ECO:0000256" key="5">
    <source>
        <dbReference type="ARBA" id="ARBA00023242"/>
    </source>
</evidence>
<dbReference type="GO" id="GO:0005685">
    <property type="term" value="C:U1 snRNP"/>
    <property type="evidence" value="ECO:0007669"/>
    <property type="project" value="TreeGrafter"/>
</dbReference>
<dbReference type="GO" id="GO:0000395">
    <property type="term" value="P:mRNA 5'-splice site recognition"/>
    <property type="evidence" value="ECO:0007669"/>
    <property type="project" value="TreeGrafter"/>
</dbReference>
<dbReference type="Proteomes" id="UP000095023">
    <property type="component" value="Unassembled WGS sequence"/>
</dbReference>
<sequence>MTDIDSILNENSDDFNLWEEAIKQVESKISKSSSSSEIKQFHTVFDQFLTKFPLLYGYWMKYANIEFKIKDSSSSELIYERAVASIPTSVDLWVKYIDFETSISQDHSTLRSLYKRATASCGRDFMSHTLWDKYIEFETSLGNTDEVYNILDFVIRLPLHQYARYFEQFSALLPTRPLHYLVNEELTDQFAQEIDNGAQNPDYENLFRSKVTDYYKAIALRTQNGTSARWSFESKISRPYFHIAELEYSEIRNWSSYLDFEEDQGDFDSITALYERCLVPCALYDSFWLRYIRWLSGKLDTEEEVRNIYKRACSVFVPIGRPFIRISFALFEEANNRPSVANDIYNALLYALPDSLEVIISKANFMRRTNKIEDVIDYYKSIIDSPDTAYTVKGPLTVELAKLYWKIQGDPAKARELFQQTATWYLDSPYFWINYLKFEIEQPLDIENPQNNHKLIAGVHYDIITNATLPPHISKDLSHVYMDYLLQHGDSKSLKEYMYLDRQINGPFSVQDLHKRKLDTSIGSTEPVKRQKI</sequence>